<dbReference type="RefSeq" id="WP_284031019.1">
    <property type="nucleotide sequence ID" value="NZ_CP126154.1"/>
</dbReference>
<feature type="region of interest" description="Disordered" evidence="1">
    <location>
        <begin position="72"/>
        <end position="106"/>
    </location>
</feature>
<feature type="compositionally biased region" description="Basic and acidic residues" evidence="1">
    <location>
        <begin position="86"/>
        <end position="106"/>
    </location>
</feature>
<evidence type="ECO:0000256" key="2">
    <source>
        <dbReference type="SAM" id="Phobius"/>
    </source>
</evidence>
<dbReference type="GeneID" id="81125882"/>
<proteinExistence type="predicted"/>
<reference evidence="3 4" key="1">
    <citation type="journal article" date="2019" name="Int. J. Syst. Evol. Microbiol.">
        <title>The Global Catalogue of Microorganisms (GCM) 10K type strain sequencing project: providing services to taxonomists for standard genome sequencing and annotation.</title>
        <authorList>
            <consortium name="The Broad Institute Genomics Platform"/>
            <consortium name="The Broad Institute Genome Sequencing Center for Infectious Disease"/>
            <person name="Wu L."/>
            <person name="Ma J."/>
        </authorList>
    </citation>
    <scope>NUCLEOTIDE SEQUENCE [LARGE SCALE GENOMIC DNA]</scope>
    <source>
        <strain evidence="3 4">DT31</strain>
    </source>
</reference>
<keyword evidence="2" id="KW-0812">Transmembrane</keyword>
<keyword evidence="4" id="KW-1185">Reference proteome</keyword>
<evidence type="ECO:0000256" key="1">
    <source>
        <dbReference type="SAM" id="MobiDB-lite"/>
    </source>
</evidence>
<feature type="transmembrane region" description="Helical" evidence="2">
    <location>
        <begin position="29"/>
        <end position="49"/>
    </location>
</feature>
<comment type="caution">
    <text evidence="3">The sequence shown here is derived from an EMBL/GenBank/DDBJ whole genome shotgun (WGS) entry which is preliminary data.</text>
</comment>
<dbReference type="AlphaFoldDB" id="A0ABD5W6V3"/>
<accession>A0ABD5W6V3</accession>
<evidence type="ECO:0000313" key="3">
    <source>
        <dbReference type="EMBL" id="MFC7068872.1"/>
    </source>
</evidence>
<evidence type="ECO:0000313" key="4">
    <source>
        <dbReference type="Proteomes" id="UP001596461"/>
    </source>
</evidence>
<protein>
    <submittedName>
        <fullName evidence="3">Uncharacterized protein</fullName>
    </submittedName>
</protein>
<keyword evidence="2" id="KW-0472">Membrane</keyword>
<sequence>MRRRSAVVLVWVFLCPIVASVAWNVDRRLALALVATALGGVVALAAGRVRAAVGDAASRGEGDGWSLIPNRQYEGRHAESGGIARGEQERALREIEAEAERRDREE</sequence>
<organism evidence="3 4">
    <name type="scientific">Halobaculum lipolyticum</name>
    <dbReference type="NCBI Taxonomy" id="3032001"/>
    <lineage>
        <taxon>Archaea</taxon>
        <taxon>Methanobacteriati</taxon>
        <taxon>Methanobacteriota</taxon>
        <taxon>Stenosarchaea group</taxon>
        <taxon>Halobacteria</taxon>
        <taxon>Halobacteriales</taxon>
        <taxon>Haloferacaceae</taxon>
        <taxon>Halobaculum</taxon>
    </lineage>
</organism>
<dbReference type="Proteomes" id="UP001596461">
    <property type="component" value="Unassembled WGS sequence"/>
</dbReference>
<dbReference type="EMBL" id="JBHTAH010000003">
    <property type="protein sequence ID" value="MFC7068872.1"/>
    <property type="molecule type" value="Genomic_DNA"/>
</dbReference>
<keyword evidence="2" id="KW-1133">Transmembrane helix</keyword>
<gene>
    <name evidence="3" type="ORF">ACFQL9_04385</name>
</gene>
<name>A0ABD5W6V3_9EURY</name>